<feature type="domain" description="Methyltransferase type 11" evidence="1">
    <location>
        <begin position="46"/>
        <end position="136"/>
    </location>
</feature>
<dbReference type="Gene3D" id="3.40.50.150">
    <property type="entry name" value="Vaccinia Virus protein VP39"/>
    <property type="match status" value="1"/>
</dbReference>
<name>A0A1Y6BZL8_9BACT</name>
<protein>
    <submittedName>
        <fullName evidence="2">Methyltransferase domain-containing protein</fullName>
    </submittedName>
</protein>
<sequence>MSITIPEYYDLVSELYSQNECASVNFIGQFIDDFLADLPEGASIADLGCGPGDEAEKHGDRLYFSGVDVSRKVLESYQKRVNASKTFHNSINSLPFDDNSFDALMFLFSILHIDHENGKKAISEAYRVLKPNSKMMFATAIGEANTVIHAIHPEFMKIDHLKPIPFYLWNPDDLRAELLAVGFEIESDDVGPIAEGRGSIIKLTAKKKLAM</sequence>
<dbReference type="EMBL" id="FWZT01000011">
    <property type="protein sequence ID" value="SMF37914.1"/>
    <property type="molecule type" value="Genomic_DNA"/>
</dbReference>
<keyword evidence="2" id="KW-0808">Transferase</keyword>
<dbReference type="InterPro" id="IPR029063">
    <property type="entry name" value="SAM-dependent_MTases_sf"/>
</dbReference>
<dbReference type="RefSeq" id="WP_132320065.1">
    <property type="nucleotide sequence ID" value="NZ_FWZT01000011.1"/>
</dbReference>
<proteinExistence type="predicted"/>
<dbReference type="InterPro" id="IPR013216">
    <property type="entry name" value="Methyltransf_11"/>
</dbReference>
<reference evidence="3" key="1">
    <citation type="submission" date="2017-04" db="EMBL/GenBank/DDBJ databases">
        <authorList>
            <person name="Varghese N."/>
            <person name="Submissions S."/>
        </authorList>
    </citation>
    <scope>NUCLEOTIDE SEQUENCE [LARGE SCALE GENOMIC DNA]</scope>
    <source>
        <strain evidence="3">RKEM611</strain>
    </source>
</reference>
<dbReference type="PANTHER" id="PTHR43591:SF110">
    <property type="entry name" value="RHODANESE DOMAIN-CONTAINING PROTEIN"/>
    <property type="match status" value="1"/>
</dbReference>
<evidence type="ECO:0000313" key="3">
    <source>
        <dbReference type="Proteomes" id="UP000192907"/>
    </source>
</evidence>
<dbReference type="Pfam" id="PF08241">
    <property type="entry name" value="Methyltransf_11"/>
    <property type="match status" value="1"/>
</dbReference>
<organism evidence="2 3">
    <name type="scientific">Pseudobacteriovorax antillogorgiicola</name>
    <dbReference type="NCBI Taxonomy" id="1513793"/>
    <lineage>
        <taxon>Bacteria</taxon>
        <taxon>Pseudomonadati</taxon>
        <taxon>Bdellovibrionota</taxon>
        <taxon>Oligoflexia</taxon>
        <taxon>Oligoflexales</taxon>
        <taxon>Pseudobacteriovoracaceae</taxon>
        <taxon>Pseudobacteriovorax</taxon>
    </lineage>
</organism>
<dbReference type="PANTHER" id="PTHR43591">
    <property type="entry name" value="METHYLTRANSFERASE"/>
    <property type="match status" value="1"/>
</dbReference>
<accession>A0A1Y6BZL8</accession>
<evidence type="ECO:0000259" key="1">
    <source>
        <dbReference type="Pfam" id="PF08241"/>
    </source>
</evidence>
<keyword evidence="2" id="KW-0489">Methyltransferase</keyword>
<dbReference type="OrthoDB" id="9765084at2"/>
<dbReference type="GO" id="GO:0032259">
    <property type="term" value="P:methylation"/>
    <property type="evidence" value="ECO:0007669"/>
    <property type="project" value="UniProtKB-KW"/>
</dbReference>
<evidence type="ECO:0000313" key="2">
    <source>
        <dbReference type="EMBL" id="SMF37914.1"/>
    </source>
</evidence>
<dbReference type="Proteomes" id="UP000192907">
    <property type="component" value="Unassembled WGS sequence"/>
</dbReference>
<gene>
    <name evidence="2" type="ORF">SAMN06296036_111115</name>
</gene>
<dbReference type="SUPFAM" id="SSF53335">
    <property type="entry name" value="S-adenosyl-L-methionine-dependent methyltransferases"/>
    <property type="match status" value="1"/>
</dbReference>
<dbReference type="STRING" id="1513793.SAMN06296036_111115"/>
<dbReference type="AlphaFoldDB" id="A0A1Y6BZL8"/>
<keyword evidence="3" id="KW-1185">Reference proteome</keyword>
<dbReference type="GO" id="GO:0008757">
    <property type="term" value="F:S-adenosylmethionine-dependent methyltransferase activity"/>
    <property type="evidence" value="ECO:0007669"/>
    <property type="project" value="InterPro"/>
</dbReference>
<dbReference type="CDD" id="cd02440">
    <property type="entry name" value="AdoMet_MTases"/>
    <property type="match status" value="1"/>
</dbReference>